<dbReference type="RefSeq" id="XP_034247577.1">
    <property type="nucleotide sequence ID" value="XM_034391686.1"/>
</dbReference>
<dbReference type="Proteomes" id="UP000515158">
    <property type="component" value="Unplaced"/>
</dbReference>
<dbReference type="RefSeq" id="XP_034247575.1">
    <property type="nucleotide sequence ID" value="XM_034391684.1"/>
</dbReference>
<proteinExistence type="inferred from homology"/>
<dbReference type="InterPro" id="IPR040154">
    <property type="entry name" value="Biotinidase/VNN"/>
</dbReference>
<dbReference type="GO" id="GO:0016811">
    <property type="term" value="F:hydrolase activity, acting on carbon-nitrogen (but not peptide) bonds, in linear amides"/>
    <property type="evidence" value="ECO:0007669"/>
    <property type="project" value="InterPro"/>
</dbReference>
<evidence type="ECO:0000256" key="1">
    <source>
        <dbReference type="ARBA" id="ARBA00008225"/>
    </source>
</evidence>
<organism evidence="8">
    <name type="scientific">Thrips palmi</name>
    <name type="common">Melon thrips</name>
    <dbReference type="NCBI Taxonomy" id="161013"/>
    <lineage>
        <taxon>Eukaryota</taxon>
        <taxon>Metazoa</taxon>
        <taxon>Ecdysozoa</taxon>
        <taxon>Arthropoda</taxon>
        <taxon>Hexapoda</taxon>
        <taxon>Insecta</taxon>
        <taxon>Pterygota</taxon>
        <taxon>Neoptera</taxon>
        <taxon>Paraneoptera</taxon>
        <taxon>Thysanoptera</taxon>
        <taxon>Terebrantia</taxon>
        <taxon>Thripoidea</taxon>
        <taxon>Thripidae</taxon>
        <taxon>Thrips</taxon>
    </lineage>
</organism>
<keyword evidence="3" id="KW-0378">Hydrolase</keyword>
<evidence type="ECO:0000313" key="7">
    <source>
        <dbReference type="Proteomes" id="UP000515158"/>
    </source>
</evidence>
<sequence>MARSLLAGLAALLCLLHVQASTVEDTHYVAAVVDLTVPVNFKLTAEENIMRNVAALEEFMASAEKQNVDIIVFPEEGLKGLAVSPYPMAVPAAENNVTPCEVEDSPKPLRELSCMAAKYGMYLVVNLVQKVPCTKAEDAKCPSRNYFQYNTNVVFDRKGKIIARYHKYNLFGEPGNNVPPSVEYVTFDTDFGVRFGMFICFDILFDKPSAQLARLQNVTDFVFSAAWFSEVPFLSAVQAHSGWAHALDVNLIAAAFNYPSSGATGSGIYRGRDGILAYVFNPRAESTMLVRSVPKHGQPSTATALPLLDQLDPRNNYASSDTDPVDSVKPLRMIQDNLTMYSTTLMPRPAVGETQQWEQVVVNNGLRCTFNTRLTGTTLYSMRSAAASIHGASSPARAAAADPEEAEAEDFDGMYYRVAAFSGVRDHSGVASTGVQVCGIISCRNKELSSCGWNVANLNNPTVRWTEFVNVHITAEFDRQNTLQFVSTQAGPRYDPLPAYLYDFASSDGSTGDKQKKSLVLKKPVVDLRTFAIYGRKFDWDGKTPTGY</sequence>
<dbReference type="RefSeq" id="XP_034247576.1">
    <property type="nucleotide sequence ID" value="XM_034391685.1"/>
</dbReference>
<accession>A0A6P8ZA53</accession>
<dbReference type="KEGG" id="tpal:117649186"/>
<evidence type="ECO:0000256" key="5">
    <source>
        <dbReference type="SAM" id="SignalP"/>
    </source>
</evidence>
<dbReference type="CDD" id="cd07567">
    <property type="entry name" value="biotinidase_like"/>
    <property type="match status" value="1"/>
</dbReference>
<dbReference type="InterPro" id="IPR043957">
    <property type="entry name" value="Vanin_C"/>
</dbReference>
<dbReference type="PANTHER" id="PTHR10609">
    <property type="entry name" value="BIOTINIDASE-RELATED"/>
    <property type="match status" value="1"/>
</dbReference>
<dbReference type="PROSITE" id="PS50263">
    <property type="entry name" value="CN_HYDROLASE"/>
    <property type="match status" value="1"/>
</dbReference>
<dbReference type="Pfam" id="PF00795">
    <property type="entry name" value="CN_hydrolase"/>
    <property type="match status" value="1"/>
</dbReference>
<dbReference type="Pfam" id="PF19018">
    <property type="entry name" value="Vanin_C"/>
    <property type="match status" value="1"/>
</dbReference>
<dbReference type="SUPFAM" id="SSF56317">
    <property type="entry name" value="Carbon-nitrogen hydrolase"/>
    <property type="match status" value="1"/>
</dbReference>
<dbReference type="GeneID" id="117649186"/>
<keyword evidence="7" id="KW-1185">Reference proteome</keyword>
<protein>
    <submittedName>
        <fullName evidence="8 9">Vanin-like protein 2</fullName>
    </submittedName>
</protein>
<dbReference type="Gene3D" id="3.60.110.10">
    <property type="entry name" value="Carbon-nitrogen hydrolase"/>
    <property type="match status" value="1"/>
</dbReference>
<dbReference type="AlphaFoldDB" id="A0A6P8ZA53"/>
<evidence type="ECO:0000313" key="10">
    <source>
        <dbReference type="RefSeq" id="XP_034247577.1"/>
    </source>
</evidence>
<gene>
    <name evidence="8 9 10" type="primary">LOC117649186</name>
</gene>
<dbReference type="InterPro" id="IPR012101">
    <property type="entry name" value="Biotinidase-like_euk"/>
</dbReference>
<evidence type="ECO:0000256" key="3">
    <source>
        <dbReference type="ARBA" id="ARBA00022801"/>
    </source>
</evidence>
<feature type="signal peptide" evidence="5">
    <location>
        <begin position="1"/>
        <end position="20"/>
    </location>
</feature>
<feature type="chain" id="PRO_5044654865" evidence="5">
    <location>
        <begin position="21"/>
        <end position="548"/>
    </location>
</feature>
<dbReference type="OrthoDB" id="10250282at2759"/>
<evidence type="ECO:0000256" key="4">
    <source>
        <dbReference type="ARBA" id="ARBA00023180"/>
    </source>
</evidence>
<dbReference type="PANTHER" id="PTHR10609:SF14">
    <property type="entry name" value="BIOTINIDASE"/>
    <property type="match status" value="1"/>
</dbReference>
<reference evidence="8 9" key="1">
    <citation type="submission" date="2025-04" db="UniProtKB">
        <authorList>
            <consortium name="RefSeq"/>
        </authorList>
    </citation>
    <scope>IDENTIFICATION</scope>
    <source>
        <tissue evidence="8 9">Total insect</tissue>
    </source>
</reference>
<name>A0A6P8ZA53_THRPL</name>
<dbReference type="InterPro" id="IPR036526">
    <property type="entry name" value="C-N_Hydrolase_sf"/>
</dbReference>
<evidence type="ECO:0000259" key="6">
    <source>
        <dbReference type="PROSITE" id="PS50263"/>
    </source>
</evidence>
<keyword evidence="4" id="KW-0325">Glycoprotein</keyword>
<keyword evidence="2 5" id="KW-0732">Signal</keyword>
<feature type="domain" description="CN hydrolase" evidence="6">
    <location>
        <begin position="28"/>
        <end position="295"/>
    </location>
</feature>
<dbReference type="InterPro" id="IPR003010">
    <property type="entry name" value="C-N_Hydrolase"/>
</dbReference>
<evidence type="ECO:0000313" key="8">
    <source>
        <dbReference type="RefSeq" id="XP_034247575.1"/>
    </source>
</evidence>
<comment type="similarity">
    <text evidence="1">Belongs to the carbon-nitrogen hydrolase superfamily. BTD/VNN family.</text>
</comment>
<evidence type="ECO:0000313" key="9">
    <source>
        <dbReference type="RefSeq" id="XP_034247576.1"/>
    </source>
</evidence>
<evidence type="ECO:0000256" key="2">
    <source>
        <dbReference type="ARBA" id="ARBA00022729"/>
    </source>
</evidence>